<reference evidence="1 2" key="1">
    <citation type="submission" date="2016-12" db="EMBL/GenBank/DDBJ databases">
        <title>Diversity of luminous bacteria.</title>
        <authorList>
            <person name="Yoshizawa S."/>
            <person name="Kogure K."/>
        </authorList>
    </citation>
    <scope>NUCLEOTIDE SEQUENCE [LARGE SCALE GENOMIC DNA]</scope>
    <source>
        <strain evidence="1 2">ATCC 33715</strain>
    </source>
</reference>
<sequence>MELGSFLAGLCASLVGVAATVISTNKVESIKQHRDVENVKNALYVELNDLANECYENIDVVYDVYARAIMYKKTGNDSLFDSYSLPRPPVLIVLNNTLEKCYVYLTKDQRDAIRTMLYLVDRMTKDLELIEAKMPSNHKDIQSERLYTIISTLGVIYQLAVAFKEEKERFKNSNKSADELFEDTLEMKKLSLELLDIMQYLRTA</sequence>
<name>A0A2S7X2L3_9GAMM</name>
<comment type="caution">
    <text evidence="1">The sequence shown here is derived from an EMBL/GenBank/DDBJ whole genome shotgun (WGS) entry which is preliminary data.</text>
</comment>
<gene>
    <name evidence="1" type="ORF">BTO22_13135</name>
</gene>
<accession>A0A2S7X2L3</accession>
<proteinExistence type="predicted"/>
<evidence type="ECO:0000313" key="2">
    <source>
        <dbReference type="Proteomes" id="UP000239263"/>
    </source>
</evidence>
<evidence type="ECO:0000313" key="1">
    <source>
        <dbReference type="EMBL" id="PQJ84467.1"/>
    </source>
</evidence>
<protein>
    <submittedName>
        <fullName evidence="1">Uncharacterized protein</fullName>
    </submittedName>
</protein>
<dbReference type="EMBL" id="MSCO01000002">
    <property type="protein sequence ID" value="PQJ84467.1"/>
    <property type="molecule type" value="Genomic_DNA"/>
</dbReference>
<organism evidence="1 2">
    <name type="scientific">Aliivibrio sifiae</name>
    <dbReference type="NCBI Taxonomy" id="566293"/>
    <lineage>
        <taxon>Bacteria</taxon>
        <taxon>Pseudomonadati</taxon>
        <taxon>Pseudomonadota</taxon>
        <taxon>Gammaproteobacteria</taxon>
        <taxon>Vibrionales</taxon>
        <taxon>Vibrionaceae</taxon>
        <taxon>Aliivibrio</taxon>
    </lineage>
</organism>
<dbReference type="RefSeq" id="WP_105055920.1">
    <property type="nucleotide sequence ID" value="NZ_CAWNRT010000002.1"/>
</dbReference>
<dbReference type="AlphaFoldDB" id="A0A2S7X2L3"/>
<dbReference type="Proteomes" id="UP000239263">
    <property type="component" value="Unassembled WGS sequence"/>
</dbReference>